<evidence type="ECO:0000256" key="3">
    <source>
        <dbReference type="SAM" id="MobiDB-lite"/>
    </source>
</evidence>
<dbReference type="RefSeq" id="WP_169114769.1">
    <property type="nucleotide sequence ID" value="NZ_JAAAUB010000001.1"/>
</dbReference>
<dbReference type="Gene3D" id="2.40.10.120">
    <property type="match status" value="1"/>
</dbReference>
<organism evidence="5 6">
    <name type="scientific">Tepidiphilus baoligensis</name>
    <dbReference type="NCBI Taxonomy" id="2698687"/>
    <lineage>
        <taxon>Bacteria</taxon>
        <taxon>Pseudomonadati</taxon>
        <taxon>Pseudomonadota</taxon>
        <taxon>Hydrogenophilia</taxon>
        <taxon>Hydrogenophilales</taxon>
        <taxon>Hydrogenophilaceae</taxon>
        <taxon>Tepidiphilus</taxon>
    </lineage>
</organism>
<dbReference type="EMBL" id="JAAAUB010000001">
    <property type="protein sequence ID" value="NMH15763.1"/>
    <property type="molecule type" value="Genomic_DNA"/>
</dbReference>
<sequence>MKKLWQIFAQTVTVVALAGFVVAHLKPHWWFDTGAPLIVERDAPTIPAPAAKDYRFAAARGASAVVSLQPMEPNQAENGETPRPLQLPEGHPEVPLPDEDSMRLPEAMGSAVIVTDDGVLVTNAHVVQGHERFLARFGDGRSVPARVAGRDQESDLAILRLEDSGPFPALPFAPPDSFDVGDVVLAVGHPFGVGQTVTMGIISALGRNDLGLSTFENFIQTDAAINPGNSGGALVDTQGRLLGINTAIFSRTGGSLGIGFAIPVQIVQPVVAELSTRGYVRRGWVGVQLQPLENTLADAMGIITREGALVAAVLPDSPAAAASLKPGDVILAIDGKPTRTVREVLDMVAATPPGKEITLWIERERRTIEVRLVTGERPHQGS</sequence>
<dbReference type="PANTHER" id="PTHR43343:SF3">
    <property type="entry name" value="PROTEASE DO-LIKE 8, CHLOROPLASTIC"/>
    <property type="match status" value="1"/>
</dbReference>
<dbReference type="InterPro" id="IPR009003">
    <property type="entry name" value="Peptidase_S1_PA"/>
</dbReference>
<accession>A0ABX1QKM8</accession>
<dbReference type="SUPFAM" id="SSF50156">
    <property type="entry name" value="PDZ domain-like"/>
    <property type="match status" value="1"/>
</dbReference>
<name>A0ABX1QKM8_9PROT</name>
<dbReference type="InterPro" id="IPR051201">
    <property type="entry name" value="Chloro_Bact_Ser_Proteases"/>
</dbReference>
<evidence type="ECO:0000256" key="2">
    <source>
        <dbReference type="ARBA" id="ARBA00022801"/>
    </source>
</evidence>
<dbReference type="Pfam" id="PF13180">
    <property type="entry name" value="PDZ_2"/>
    <property type="match status" value="1"/>
</dbReference>
<dbReference type="Pfam" id="PF13365">
    <property type="entry name" value="Trypsin_2"/>
    <property type="match status" value="1"/>
</dbReference>
<dbReference type="InterPro" id="IPR001478">
    <property type="entry name" value="PDZ"/>
</dbReference>
<dbReference type="PROSITE" id="PS50106">
    <property type="entry name" value="PDZ"/>
    <property type="match status" value="1"/>
</dbReference>
<dbReference type="InterPro" id="IPR036034">
    <property type="entry name" value="PDZ_sf"/>
</dbReference>
<keyword evidence="1" id="KW-0645">Protease</keyword>
<evidence type="ECO:0000313" key="5">
    <source>
        <dbReference type="EMBL" id="NMH15763.1"/>
    </source>
</evidence>
<protein>
    <submittedName>
        <fullName evidence="5">PDZ domain-containing protein</fullName>
    </submittedName>
</protein>
<dbReference type="Proteomes" id="UP000669605">
    <property type="component" value="Unassembled WGS sequence"/>
</dbReference>
<evidence type="ECO:0000313" key="6">
    <source>
        <dbReference type="Proteomes" id="UP000669605"/>
    </source>
</evidence>
<dbReference type="Gene3D" id="2.30.42.10">
    <property type="match status" value="1"/>
</dbReference>
<evidence type="ECO:0000256" key="1">
    <source>
        <dbReference type="ARBA" id="ARBA00022670"/>
    </source>
</evidence>
<comment type="caution">
    <text evidence="5">The sequence shown here is derived from an EMBL/GenBank/DDBJ whole genome shotgun (WGS) entry which is preliminary data.</text>
</comment>
<evidence type="ECO:0000259" key="4">
    <source>
        <dbReference type="PROSITE" id="PS50106"/>
    </source>
</evidence>
<dbReference type="PRINTS" id="PR00834">
    <property type="entry name" value="PROTEASES2C"/>
</dbReference>
<reference evidence="5 6" key="1">
    <citation type="journal article" date="2020" name="Curr. Microbiol.">
        <title>Tepidiphilus baoligensis sp. nov., a Novel Bacterium of the Family Hydrogenophilaceae Isolated from an Oil Reservoir.</title>
        <authorList>
            <person name="Zhang X."/>
            <person name="Wang G."/>
            <person name="Ma X."/>
            <person name="Yu J."/>
            <person name="You J."/>
            <person name="Xue Y."/>
            <person name="Ma Y."/>
        </authorList>
    </citation>
    <scope>NUCLEOTIDE SEQUENCE [LARGE SCALE GENOMIC DNA]</scope>
    <source>
        <strain evidence="5 6">B18-69</strain>
    </source>
</reference>
<feature type="domain" description="PDZ" evidence="4">
    <location>
        <begin position="269"/>
        <end position="365"/>
    </location>
</feature>
<gene>
    <name evidence="5" type="ORF">GV368_01280</name>
</gene>
<keyword evidence="6" id="KW-1185">Reference proteome</keyword>
<dbReference type="SUPFAM" id="SSF50494">
    <property type="entry name" value="Trypsin-like serine proteases"/>
    <property type="match status" value="1"/>
</dbReference>
<feature type="region of interest" description="Disordered" evidence="3">
    <location>
        <begin position="73"/>
        <end position="93"/>
    </location>
</feature>
<dbReference type="InterPro" id="IPR001940">
    <property type="entry name" value="Peptidase_S1C"/>
</dbReference>
<proteinExistence type="predicted"/>
<keyword evidence="2" id="KW-0378">Hydrolase</keyword>
<dbReference type="SMART" id="SM00228">
    <property type="entry name" value="PDZ"/>
    <property type="match status" value="1"/>
</dbReference>
<dbReference type="PANTHER" id="PTHR43343">
    <property type="entry name" value="PEPTIDASE S12"/>
    <property type="match status" value="1"/>
</dbReference>